<dbReference type="GO" id="GO:0009103">
    <property type="term" value="P:lipopolysaccharide biosynthetic process"/>
    <property type="evidence" value="ECO:0007669"/>
    <property type="project" value="UniProtKB-KW"/>
</dbReference>
<evidence type="ECO:0000313" key="6">
    <source>
        <dbReference type="Proteomes" id="UP000334380"/>
    </source>
</evidence>
<dbReference type="EMBL" id="CABPRU010000020">
    <property type="protein sequence ID" value="VVE52952.1"/>
    <property type="molecule type" value="Genomic_DNA"/>
</dbReference>
<dbReference type="CDD" id="cd06532">
    <property type="entry name" value="Glyco_transf_25"/>
    <property type="match status" value="1"/>
</dbReference>
<organism evidence="5 6">
    <name type="scientific">Pandoraea terrigena</name>
    <dbReference type="NCBI Taxonomy" id="2508292"/>
    <lineage>
        <taxon>Bacteria</taxon>
        <taxon>Pseudomonadati</taxon>
        <taxon>Pseudomonadota</taxon>
        <taxon>Betaproteobacteria</taxon>
        <taxon>Burkholderiales</taxon>
        <taxon>Burkholderiaceae</taxon>
        <taxon>Pandoraea</taxon>
    </lineage>
</organism>
<comment type="pathway">
    <text evidence="2">Glycan metabolism; lacto-N-neotetraose biosynthesis.</text>
</comment>
<dbReference type="AlphaFoldDB" id="A0A5E4YWS4"/>
<dbReference type="Pfam" id="PF01755">
    <property type="entry name" value="Glyco_transf_25"/>
    <property type="match status" value="1"/>
</dbReference>
<dbReference type="UniPathway" id="UPA00820"/>
<feature type="domain" description="Glycosyl transferase family 25" evidence="4">
    <location>
        <begin position="87"/>
        <end position="187"/>
    </location>
</feature>
<evidence type="ECO:0000256" key="2">
    <source>
        <dbReference type="ARBA" id="ARBA00005222"/>
    </source>
</evidence>
<keyword evidence="6" id="KW-1185">Reference proteome</keyword>
<dbReference type="GO" id="GO:0016740">
    <property type="term" value="F:transferase activity"/>
    <property type="evidence" value="ECO:0007669"/>
    <property type="project" value="UniProtKB-KW"/>
</dbReference>
<dbReference type="Proteomes" id="UP000334380">
    <property type="component" value="Unassembled WGS sequence"/>
</dbReference>
<gene>
    <name evidence="5" type="ORF">PTE31013_04849</name>
</gene>
<evidence type="ECO:0000256" key="3">
    <source>
        <dbReference type="ARBA" id="ARBA00022985"/>
    </source>
</evidence>
<evidence type="ECO:0000256" key="1">
    <source>
        <dbReference type="ARBA" id="ARBA00005068"/>
    </source>
</evidence>
<sequence length="329" mass="37375">MRGDLAQERCVVQFCIAQRLQAGGYFGYECPAANVVGEHSKYREKHNNWVFHSLSCRFSVRGAGVAPSRHERIAMTQNPVSAPKLPPVVVISLVDSDVRRAHMIKQLAAADVRFQFFDAERIREYPPTYDASERLRIYGNHLTLGEVGCYESHYRIWEALANSNDDIWCILEDDVELTPDFSRCLASTLGVAVPWGIMRLKEGGAAGQWQVGRLPGGEVLNDHRKQPGGAHAYLIRRGAALVLLAYARRIIHPVDDMINRNWEHGISMISISPDIVLDRGDDLGTTIPGRHKVRRNAWQKLKREFHRGRDSLSRHVDAWRRRWLTPVRG</sequence>
<keyword evidence="3" id="KW-0448">Lipopolysaccharide biosynthesis</keyword>
<dbReference type="InterPro" id="IPR002654">
    <property type="entry name" value="Glyco_trans_25"/>
</dbReference>
<proteinExistence type="predicted"/>
<dbReference type="UniPathway" id="UPA00501"/>
<protein>
    <submittedName>
        <fullName evidence="5">Putative glycosyltransferase</fullName>
    </submittedName>
</protein>
<evidence type="ECO:0000259" key="4">
    <source>
        <dbReference type="Pfam" id="PF01755"/>
    </source>
</evidence>
<keyword evidence="5" id="KW-0808">Transferase</keyword>
<accession>A0A5E4YWS4</accession>
<evidence type="ECO:0000313" key="5">
    <source>
        <dbReference type="EMBL" id="VVE52952.1"/>
    </source>
</evidence>
<comment type="pathway">
    <text evidence="1">Bacterial outer membrane biogenesis; lipooligosaccharide biosynthesis.</text>
</comment>
<reference evidence="5 6" key="1">
    <citation type="submission" date="2019-08" db="EMBL/GenBank/DDBJ databases">
        <authorList>
            <person name="Peeters C."/>
        </authorList>
    </citation>
    <scope>NUCLEOTIDE SEQUENCE [LARGE SCALE GENOMIC DNA]</scope>
    <source>
        <strain evidence="5 6">LMG 31013</strain>
    </source>
</reference>
<name>A0A5E4YWS4_9BURK</name>